<evidence type="ECO:0000259" key="1">
    <source>
        <dbReference type="Pfam" id="PF09643"/>
    </source>
</evidence>
<dbReference type="RefSeq" id="WP_225877966.1">
    <property type="nucleotide sequence ID" value="NZ_BOLQ01000037.1"/>
</dbReference>
<dbReference type="EMBL" id="JBHTOC010000014">
    <property type="protein sequence ID" value="MFD1430606.1"/>
    <property type="molecule type" value="Genomic_DNA"/>
</dbReference>
<dbReference type="InterPro" id="IPR023385">
    <property type="entry name" value="YopX-like_C"/>
</dbReference>
<feature type="domain" description="YopX protein" evidence="1">
    <location>
        <begin position="5"/>
        <end position="133"/>
    </location>
</feature>
<name>A0ABW4CLZ7_9LACO</name>
<keyword evidence="3" id="KW-1185">Reference proteome</keyword>
<dbReference type="Pfam" id="PF09643">
    <property type="entry name" value="YopX"/>
    <property type="match status" value="1"/>
</dbReference>
<proteinExistence type="predicted"/>
<accession>A0ABW4CLZ7</accession>
<dbReference type="SUPFAM" id="SSF159006">
    <property type="entry name" value="YopX-like"/>
    <property type="match status" value="1"/>
</dbReference>
<dbReference type="InterPro" id="IPR010024">
    <property type="entry name" value="CHP16711"/>
</dbReference>
<protein>
    <submittedName>
        <fullName evidence="2">YopX family protein</fullName>
    </submittedName>
</protein>
<organism evidence="2 3">
    <name type="scientific">Lacticaseibacillus mingshuiensis</name>
    <dbReference type="NCBI Taxonomy" id="2799574"/>
    <lineage>
        <taxon>Bacteria</taxon>
        <taxon>Bacillati</taxon>
        <taxon>Bacillota</taxon>
        <taxon>Bacilli</taxon>
        <taxon>Lactobacillales</taxon>
        <taxon>Lactobacillaceae</taxon>
        <taxon>Lacticaseibacillus</taxon>
    </lineage>
</organism>
<reference evidence="3" key="1">
    <citation type="journal article" date="2019" name="Int. J. Syst. Evol. Microbiol.">
        <title>The Global Catalogue of Microorganisms (GCM) 10K type strain sequencing project: providing services to taxonomists for standard genome sequencing and annotation.</title>
        <authorList>
            <consortium name="The Broad Institute Genomics Platform"/>
            <consortium name="The Broad Institute Genome Sequencing Center for Infectious Disease"/>
            <person name="Wu L."/>
            <person name="Ma J."/>
        </authorList>
    </citation>
    <scope>NUCLEOTIDE SEQUENCE [LARGE SCALE GENOMIC DNA]</scope>
    <source>
        <strain evidence="3">CCM 8980</strain>
    </source>
</reference>
<comment type="caution">
    <text evidence="2">The sequence shown here is derived from an EMBL/GenBank/DDBJ whole genome shotgun (WGS) entry which is preliminary data.</text>
</comment>
<dbReference type="NCBIfam" id="TIGR01671">
    <property type="entry name" value="phage_TIGR01671"/>
    <property type="match status" value="1"/>
</dbReference>
<dbReference type="Proteomes" id="UP001597196">
    <property type="component" value="Unassembled WGS sequence"/>
</dbReference>
<evidence type="ECO:0000313" key="2">
    <source>
        <dbReference type="EMBL" id="MFD1430606.1"/>
    </source>
</evidence>
<dbReference type="Gene3D" id="2.30.30.290">
    <property type="entry name" value="YopX-like domains"/>
    <property type="match status" value="1"/>
</dbReference>
<evidence type="ECO:0000313" key="3">
    <source>
        <dbReference type="Proteomes" id="UP001597196"/>
    </source>
</evidence>
<sequence>MREIKFRVWDHNTNTMMIPDYFEFYDGKIDWIEAGREAGPESGNDGFSDQFEIMQYIGLHDKNGREIYEGDIIVTHPKTKYETPKSGVVQYGDCRPMFQYKSGDGEEYSIWNNNFYRTYEVIGNIFENPKLLEAPV</sequence>
<dbReference type="InterPro" id="IPR019096">
    <property type="entry name" value="YopX_protein"/>
</dbReference>
<gene>
    <name evidence="2" type="ORF">ACFQ4P_10135</name>
</gene>